<evidence type="ECO:0000313" key="4">
    <source>
        <dbReference type="Proteomes" id="UP001169027"/>
    </source>
</evidence>
<evidence type="ECO:0000256" key="2">
    <source>
        <dbReference type="SAM" id="SignalP"/>
    </source>
</evidence>
<organism evidence="3 4">
    <name type="scientific">Variovorax ginsengisoli</name>
    <dbReference type="NCBI Taxonomy" id="363844"/>
    <lineage>
        <taxon>Bacteria</taxon>
        <taxon>Pseudomonadati</taxon>
        <taxon>Pseudomonadota</taxon>
        <taxon>Betaproteobacteria</taxon>
        <taxon>Burkholderiales</taxon>
        <taxon>Comamonadaceae</taxon>
        <taxon>Variovorax</taxon>
    </lineage>
</organism>
<dbReference type="Proteomes" id="UP001169027">
    <property type="component" value="Unassembled WGS sequence"/>
</dbReference>
<dbReference type="EMBL" id="JAUKVY010000016">
    <property type="protein sequence ID" value="MDO1534831.1"/>
    <property type="molecule type" value="Genomic_DNA"/>
</dbReference>
<dbReference type="PANTHER" id="PTHR42928:SF5">
    <property type="entry name" value="BLR1237 PROTEIN"/>
    <property type="match status" value="1"/>
</dbReference>
<keyword evidence="4" id="KW-1185">Reference proteome</keyword>
<reference evidence="3" key="1">
    <citation type="submission" date="2023-06" db="EMBL/GenBank/DDBJ databases">
        <authorList>
            <person name="Jiang Y."/>
            <person name="Liu Q."/>
        </authorList>
    </citation>
    <scope>NUCLEOTIDE SEQUENCE</scope>
    <source>
        <strain evidence="3">CGMCC 1.12090</strain>
    </source>
</reference>
<evidence type="ECO:0000256" key="1">
    <source>
        <dbReference type="ARBA" id="ARBA00006987"/>
    </source>
</evidence>
<dbReference type="PIRSF" id="PIRSF017082">
    <property type="entry name" value="YflP"/>
    <property type="match status" value="1"/>
</dbReference>
<feature type="chain" id="PRO_5045802643" evidence="2">
    <location>
        <begin position="22"/>
        <end position="320"/>
    </location>
</feature>
<sequence length="320" mass="33748">MKKRIFLAAGVLCAASIPAMAQEAYPNRPIRMVIAFTAGSSTDLMARIVASQLSINMKQPVIVENRPGAGGAIAASFVAKSPADGYTILAHSGSYVVAPWLYKSLPYDSLRDLTNVAAFGGFPGVVIAPPGKYRDLGQLLDKARKNSGGLNFASAGTGSSTHMSAEKINMLARIGGQHIPFRGTPEAITDVAAGRSDYFVAPVNTALGMIKSGRVDALAVTAKKRNPALPTVPTVAEAGLPGAEYPLWIGAFLASRTPPAIVARIHAEIARATESAAVKQQYAANGIDELPMSQTEFDRFIREEIVLSGELTKRANLKAE</sequence>
<dbReference type="InterPro" id="IPR042100">
    <property type="entry name" value="Bug_dom1"/>
</dbReference>
<dbReference type="PANTHER" id="PTHR42928">
    <property type="entry name" value="TRICARBOXYLATE-BINDING PROTEIN"/>
    <property type="match status" value="1"/>
</dbReference>
<dbReference type="Gene3D" id="3.40.190.150">
    <property type="entry name" value="Bordetella uptake gene, domain 1"/>
    <property type="match status" value="1"/>
</dbReference>
<gene>
    <name evidence="3" type="ORF">Q2T77_21290</name>
</gene>
<dbReference type="SUPFAM" id="SSF53850">
    <property type="entry name" value="Periplasmic binding protein-like II"/>
    <property type="match status" value="1"/>
</dbReference>
<keyword evidence="2" id="KW-0732">Signal</keyword>
<evidence type="ECO:0000313" key="3">
    <source>
        <dbReference type="EMBL" id="MDO1534831.1"/>
    </source>
</evidence>
<comment type="caution">
    <text evidence="3">The sequence shown here is derived from an EMBL/GenBank/DDBJ whole genome shotgun (WGS) entry which is preliminary data.</text>
</comment>
<dbReference type="InterPro" id="IPR005064">
    <property type="entry name" value="BUG"/>
</dbReference>
<feature type="signal peptide" evidence="2">
    <location>
        <begin position="1"/>
        <end position="21"/>
    </location>
</feature>
<dbReference type="Pfam" id="PF03401">
    <property type="entry name" value="TctC"/>
    <property type="match status" value="1"/>
</dbReference>
<comment type="similarity">
    <text evidence="1">Belongs to the UPF0065 (bug) family.</text>
</comment>
<dbReference type="Gene3D" id="3.40.190.10">
    <property type="entry name" value="Periplasmic binding protein-like II"/>
    <property type="match status" value="1"/>
</dbReference>
<name>A0ABT8SBK9_9BURK</name>
<dbReference type="RefSeq" id="WP_301812593.1">
    <property type="nucleotide sequence ID" value="NZ_JAUJZH010000016.1"/>
</dbReference>
<protein>
    <submittedName>
        <fullName evidence="3">Tripartite tricarboxylate transporter substrate-binding protein</fullName>
    </submittedName>
</protein>
<proteinExistence type="inferred from homology"/>
<accession>A0ABT8SBK9</accession>